<protein>
    <recommendedName>
        <fullName evidence="4">Membrane protein YczE</fullName>
    </recommendedName>
</protein>
<name>A0ABS5PU30_9FIRM</name>
<feature type="transmembrane region" description="Helical" evidence="1">
    <location>
        <begin position="169"/>
        <end position="189"/>
    </location>
</feature>
<keyword evidence="3" id="KW-1185">Reference proteome</keyword>
<dbReference type="EMBL" id="JAHBCL010000052">
    <property type="protein sequence ID" value="MBS7528669.1"/>
    <property type="molecule type" value="Genomic_DNA"/>
</dbReference>
<keyword evidence="1" id="KW-0812">Transmembrane</keyword>
<reference evidence="2 3" key="1">
    <citation type="submission" date="2021-05" db="EMBL/GenBank/DDBJ databases">
        <title>Fusibacter ferrireducens sp. nov., an anaerobic, sulfur- and Fe-reducing bacterium isolated from the mangrove sediment.</title>
        <authorList>
            <person name="Qiu D."/>
        </authorList>
    </citation>
    <scope>NUCLEOTIDE SEQUENCE [LARGE SCALE GENOMIC DNA]</scope>
    <source>
        <strain evidence="2 3">DSM 12116</strain>
    </source>
</reference>
<gene>
    <name evidence="2" type="ORF">KHM83_18530</name>
</gene>
<dbReference type="Proteomes" id="UP000746471">
    <property type="component" value="Unassembled WGS sequence"/>
</dbReference>
<sequence>MVKNALRLIFGLCLYSVGIIMTVQAQIGYAPWDTFHYGISEHIGLSYGVTSIIVGGIAMLIAIILGEKIGIGTVLNMTLIGIFCDVILQNQWITTPDAYIGKVMLLVTGLLVIAFASYFYISSGFGAGPRDSLMVGLSKRLHLPVGVCRNMIELSVLATGWLLGGAVGVGTVLSALLMGVFIQLVFKLMRFDVKSVRHMTIMWKKQPVSDIETASK</sequence>
<organism evidence="2 3">
    <name type="scientific">Fusibacter paucivorans</name>
    <dbReference type="NCBI Taxonomy" id="76009"/>
    <lineage>
        <taxon>Bacteria</taxon>
        <taxon>Bacillati</taxon>
        <taxon>Bacillota</taxon>
        <taxon>Clostridia</taxon>
        <taxon>Eubacteriales</taxon>
        <taxon>Eubacteriales Family XII. Incertae Sedis</taxon>
        <taxon>Fusibacter</taxon>
    </lineage>
</organism>
<comment type="caution">
    <text evidence="2">The sequence shown here is derived from an EMBL/GenBank/DDBJ whole genome shotgun (WGS) entry which is preliminary data.</text>
</comment>
<dbReference type="PANTHER" id="PTHR40078:SF1">
    <property type="entry name" value="INTEGRAL MEMBRANE PROTEIN"/>
    <property type="match status" value="1"/>
</dbReference>
<proteinExistence type="predicted"/>
<evidence type="ECO:0000313" key="3">
    <source>
        <dbReference type="Proteomes" id="UP000746471"/>
    </source>
</evidence>
<feature type="transmembrane region" description="Helical" evidence="1">
    <location>
        <begin position="73"/>
        <end position="93"/>
    </location>
</feature>
<dbReference type="InterPro" id="IPR038750">
    <property type="entry name" value="YczE/YyaS-like"/>
</dbReference>
<dbReference type="PANTHER" id="PTHR40078">
    <property type="entry name" value="INTEGRAL MEMBRANE PROTEIN-RELATED"/>
    <property type="match status" value="1"/>
</dbReference>
<keyword evidence="1" id="KW-1133">Transmembrane helix</keyword>
<evidence type="ECO:0000313" key="2">
    <source>
        <dbReference type="EMBL" id="MBS7528669.1"/>
    </source>
</evidence>
<accession>A0ABS5PU30</accession>
<dbReference type="Pfam" id="PF19700">
    <property type="entry name" value="DUF6198"/>
    <property type="match status" value="1"/>
</dbReference>
<feature type="transmembrane region" description="Helical" evidence="1">
    <location>
        <begin position="44"/>
        <end position="66"/>
    </location>
</feature>
<evidence type="ECO:0008006" key="4">
    <source>
        <dbReference type="Google" id="ProtNLM"/>
    </source>
</evidence>
<feature type="transmembrane region" description="Helical" evidence="1">
    <location>
        <begin position="99"/>
        <end position="121"/>
    </location>
</feature>
<dbReference type="RefSeq" id="WP_213238526.1">
    <property type="nucleotide sequence ID" value="NZ_JAHBCL010000052.1"/>
</dbReference>
<keyword evidence="1" id="KW-0472">Membrane</keyword>
<evidence type="ECO:0000256" key="1">
    <source>
        <dbReference type="SAM" id="Phobius"/>
    </source>
</evidence>
<feature type="transmembrane region" description="Helical" evidence="1">
    <location>
        <begin position="12"/>
        <end position="32"/>
    </location>
</feature>